<evidence type="ECO:0000313" key="4">
    <source>
        <dbReference type="Proteomes" id="UP000299084"/>
    </source>
</evidence>
<reference evidence="3 4" key="1">
    <citation type="journal article" date="2019" name="Mol. Ecol. Resour.">
        <title>Improving Illumina assemblies with Hi-C and long reads: an example with the North African dromedary.</title>
        <authorList>
            <person name="Elbers J.P."/>
            <person name="Rogers M.F."/>
            <person name="Perelman P.L."/>
            <person name="Proskuryakova A.A."/>
            <person name="Serdyukova N.A."/>
            <person name="Johnson W.E."/>
            <person name="Horin P."/>
            <person name="Corander J."/>
            <person name="Murphy D."/>
            <person name="Burger P.A."/>
        </authorList>
    </citation>
    <scope>NUCLEOTIDE SEQUENCE [LARGE SCALE GENOMIC DNA]</scope>
    <source>
        <strain evidence="3">Drom800</strain>
        <tissue evidence="3">Blood</tissue>
    </source>
</reference>
<proteinExistence type="predicted"/>
<dbReference type="PANTHER" id="PTHR48051">
    <property type="match status" value="1"/>
</dbReference>
<gene>
    <name evidence="3" type="ORF">Cadr_000001296</name>
</gene>
<name>A0A5N4EEJ7_CAMDR</name>
<dbReference type="AlphaFoldDB" id="A0A5N4EEJ7"/>
<dbReference type="EMBL" id="JWIN03000002">
    <property type="protein sequence ID" value="KAB1281928.1"/>
    <property type="molecule type" value="Genomic_DNA"/>
</dbReference>
<dbReference type="Pfam" id="PF00560">
    <property type="entry name" value="LRR_1"/>
    <property type="match status" value="1"/>
</dbReference>
<keyword evidence="1" id="KW-0433">Leucine-rich repeat</keyword>
<organism evidence="3 4">
    <name type="scientific">Camelus dromedarius</name>
    <name type="common">Dromedary</name>
    <name type="synonym">Arabian camel</name>
    <dbReference type="NCBI Taxonomy" id="9838"/>
    <lineage>
        <taxon>Eukaryota</taxon>
        <taxon>Metazoa</taxon>
        <taxon>Chordata</taxon>
        <taxon>Craniata</taxon>
        <taxon>Vertebrata</taxon>
        <taxon>Euteleostomi</taxon>
        <taxon>Mammalia</taxon>
        <taxon>Eutheria</taxon>
        <taxon>Laurasiatheria</taxon>
        <taxon>Artiodactyla</taxon>
        <taxon>Tylopoda</taxon>
        <taxon>Camelidae</taxon>
        <taxon>Camelus</taxon>
    </lineage>
</organism>
<keyword evidence="4" id="KW-1185">Reference proteome</keyword>
<evidence type="ECO:0000256" key="1">
    <source>
        <dbReference type="ARBA" id="ARBA00022614"/>
    </source>
</evidence>
<dbReference type="SUPFAM" id="SSF52058">
    <property type="entry name" value="L domain-like"/>
    <property type="match status" value="1"/>
</dbReference>
<comment type="caution">
    <text evidence="3">The sequence shown here is derived from an EMBL/GenBank/DDBJ whole genome shotgun (WGS) entry which is preliminary data.</text>
</comment>
<evidence type="ECO:0000256" key="2">
    <source>
        <dbReference type="ARBA" id="ARBA00022737"/>
    </source>
</evidence>
<dbReference type="InterPro" id="IPR050216">
    <property type="entry name" value="LRR_domain-containing"/>
</dbReference>
<accession>A0A5N4EEJ7</accession>
<sequence length="113" mass="12843">MKEPNVSFNHLKSIPPELGDGEDLEKLDCSGNLGLTELPFELSNLKQVSFLDVSANQLSSIPTCVPRMSNLRWLDISNNNLNDLPQDIDRLEEMQVFLLYKSRMTTFRTPCLT</sequence>
<protein>
    <submittedName>
        <fullName evidence="3">Leucine-rich repeat-containing protein 2</fullName>
    </submittedName>
</protein>
<evidence type="ECO:0000313" key="3">
    <source>
        <dbReference type="EMBL" id="KAB1281928.1"/>
    </source>
</evidence>
<keyword evidence="2" id="KW-0677">Repeat</keyword>
<dbReference type="Gene3D" id="3.80.10.10">
    <property type="entry name" value="Ribonuclease Inhibitor"/>
    <property type="match status" value="1"/>
</dbReference>
<dbReference type="PANTHER" id="PTHR48051:SF1">
    <property type="entry name" value="RAS SUPPRESSOR PROTEIN 1"/>
    <property type="match status" value="1"/>
</dbReference>
<dbReference type="GO" id="GO:0005737">
    <property type="term" value="C:cytoplasm"/>
    <property type="evidence" value="ECO:0007669"/>
    <property type="project" value="TreeGrafter"/>
</dbReference>
<dbReference type="PROSITE" id="PS51450">
    <property type="entry name" value="LRR"/>
    <property type="match status" value="1"/>
</dbReference>
<dbReference type="InterPro" id="IPR032675">
    <property type="entry name" value="LRR_dom_sf"/>
</dbReference>
<dbReference type="Proteomes" id="UP000299084">
    <property type="component" value="Unassembled WGS sequence"/>
</dbReference>
<dbReference type="PRINTS" id="PR00019">
    <property type="entry name" value="LEURICHRPT"/>
</dbReference>
<dbReference type="InterPro" id="IPR001611">
    <property type="entry name" value="Leu-rich_rpt"/>
</dbReference>